<evidence type="ECO:0000313" key="12">
    <source>
        <dbReference type="Proteomes" id="UP001318860"/>
    </source>
</evidence>
<dbReference type="InterPro" id="IPR004326">
    <property type="entry name" value="Mlo"/>
</dbReference>
<comment type="caution">
    <text evidence="11">The sequence shown here is derived from an EMBL/GenBank/DDBJ whole genome shotgun (WGS) entry which is preliminary data.</text>
</comment>
<dbReference type="PANTHER" id="PTHR31942">
    <property type="entry name" value="MLO-LIKE PROTEIN 1"/>
    <property type="match status" value="1"/>
</dbReference>
<feature type="transmembrane region" description="Helical" evidence="10">
    <location>
        <begin position="15"/>
        <end position="38"/>
    </location>
</feature>
<evidence type="ECO:0000256" key="8">
    <source>
        <dbReference type="RuleBase" id="RU280816"/>
    </source>
</evidence>
<keyword evidence="3 8" id="KW-0812">Transmembrane</keyword>
<protein>
    <recommendedName>
        <fullName evidence="8">MLO-like protein</fullName>
    </recommendedName>
</protein>
<feature type="transmembrane region" description="Helical" evidence="10">
    <location>
        <begin position="59"/>
        <end position="78"/>
    </location>
</feature>
<evidence type="ECO:0000256" key="1">
    <source>
        <dbReference type="ARBA" id="ARBA00004141"/>
    </source>
</evidence>
<keyword evidence="8" id="KW-0112">Calmodulin-binding</keyword>
<dbReference type="EMBL" id="JABTTQ020000346">
    <property type="protein sequence ID" value="KAK6140206.1"/>
    <property type="molecule type" value="Genomic_DNA"/>
</dbReference>
<keyword evidence="5 8" id="KW-1133">Transmembrane helix</keyword>
<gene>
    <name evidence="8" type="primary">MLO</name>
    <name evidence="11" type="ORF">DH2020_026004</name>
</gene>
<comment type="function">
    <text evidence="8">May be involved in modulation of pathogen defense and leaf cell death.</text>
</comment>
<evidence type="ECO:0000256" key="4">
    <source>
        <dbReference type="ARBA" id="ARBA00022821"/>
    </source>
</evidence>
<reference evidence="11 12" key="1">
    <citation type="journal article" date="2021" name="Comput. Struct. Biotechnol. J.">
        <title>De novo genome assembly of the potent medicinal plant Rehmannia glutinosa using nanopore technology.</title>
        <authorList>
            <person name="Ma L."/>
            <person name="Dong C."/>
            <person name="Song C."/>
            <person name="Wang X."/>
            <person name="Zheng X."/>
            <person name="Niu Y."/>
            <person name="Chen S."/>
            <person name="Feng W."/>
        </authorList>
    </citation>
    <scope>NUCLEOTIDE SEQUENCE [LARGE SCALE GENOMIC DNA]</scope>
    <source>
        <strain evidence="11">DH-2019</strain>
    </source>
</reference>
<dbReference type="Proteomes" id="UP001318860">
    <property type="component" value="Unassembled WGS sequence"/>
</dbReference>
<dbReference type="Pfam" id="PF03094">
    <property type="entry name" value="Mlo"/>
    <property type="match status" value="3"/>
</dbReference>
<keyword evidence="7 8" id="KW-0568">Pathogenesis-related protein</keyword>
<evidence type="ECO:0000256" key="9">
    <source>
        <dbReference type="SAM" id="MobiDB-lite"/>
    </source>
</evidence>
<evidence type="ECO:0000256" key="5">
    <source>
        <dbReference type="ARBA" id="ARBA00022989"/>
    </source>
</evidence>
<feature type="region of interest" description="Disordered" evidence="9">
    <location>
        <begin position="413"/>
        <end position="445"/>
    </location>
</feature>
<organism evidence="11 12">
    <name type="scientific">Rehmannia glutinosa</name>
    <name type="common">Chinese foxglove</name>
    <dbReference type="NCBI Taxonomy" id="99300"/>
    <lineage>
        <taxon>Eukaryota</taxon>
        <taxon>Viridiplantae</taxon>
        <taxon>Streptophyta</taxon>
        <taxon>Embryophyta</taxon>
        <taxon>Tracheophyta</taxon>
        <taxon>Spermatophyta</taxon>
        <taxon>Magnoliopsida</taxon>
        <taxon>eudicotyledons</taxon>
        <taxon>Gunneridae</taxon>
        <taxon>Pentapetalae</taxon>
        <taxon>asterids</taxon>
        <taxon>lamiids</taxon>
        <taxon>Lamiales</taxon>
        <taxon>Orobanchaceae</taxon>
        <taxon>Rehmannieae</taxon>
        <taxon>Rehmannia</taxon>
    </lineage>
</organism>
<proteinExistence type="inferred from homology"/>
<evidence type="ECO:0000256" key="3">
    <source>
        <dbReference type="ARBA" id="ARBA00022692"/>
    </source>
</evidence>
<keyword evidence="6 8" id="KW-0472">Membrane</keyword>
<dbReference type="PANTHER" id="PTHR31942:SF34">
    <property type="entry name" value="MLO-LIKE PROTEIN"/>
    <property type="match status" value="1"/>
</dbReference>
<comment type="subcellular location">
    <subcellularLocation>
        <location evidence="1 8">Membrane</location>
        <topology evidence="1 8">Multi-pass membrane protein</topology>
    </subcellularLocation>
</comment>
<accession>A0ABR0W0T9</accession>
<comment type="similarity">
    <text evidence="2 8">Belongs to the MLO family.</text>
</comment>
<feature type="compositionally biased region" description="Polar residues" evidence="9">
    <location>
        <begin position="380"/>
        <end position="395"/>
    </location>
</feature>
<evidence type="ECO:0000256" key="10">
    <source>
        <dbReference type="SAM" id="Phobius"/>
    </source>
</evidence>
<keyword evidence="4 8" id="KW-0611">Plant defense</keyword>
<keyword evidence="12" id="KW-1185">Reference proteome</keyword>
<sequence length="484" mass="55698">MAAKGGRSLEETPTWAVAVVCFVLVAISIVIEHILHLLGKWLVKRNKKALYESLEKVKSELMLLGFISLLLTIGQGPISEICVSKKIGNSWHPCHRKQEKGKYKEDEEADFDDNGQTRRLLFAYLDSGGTQSRRFLAAGGDDKCRAKMRRWKAWERETRTAEYQYSHDPERFRFARDTSFGRRHMSYWSQSPILLWVAHLAPQSLTNFDFQKYIKRTLEEDFKVVVGISSVLAVQHSWVALLSVATLYPSHYYLASGNKTSSYHNQDGIKDSSKRRECISAGLLRLGLGKHLHNWYLNFSFAFVVSDEIYFNQHVAGTSTNTLQLRYSSTVRLGDTVLKYFYIKQMGSNMKPTIFNERVAKALRTWHHTARKQIKKNRHSASVTPMSSRPSTPLHGSSPVHLLQYYKSELDSVSGSPSISNHKPEPWQTEQDDLSWSQHRRTHEQKIEEDLETQEHPNHLSSQPHHFHHEINAIDFSFEKDLGV</sequence>
<evidence type="ECO:0000256" key="2">
    <source>
        <dbReference type="ARBA" id="ARBA00006574"/>
    </source>
</evidence>
<name>A0ABR0W0T9_REHGL</name>
<evidence type="ECO:0000256" key="7">
    <source>
        <dbReference type="ARBA" id="ARBA00023265"/>
    </source>
</evidence>
<comment type="domain">
    <text evidence="8">The C-terminus contains a calmodulin-binding domain, which binds calmodulin in a calcium-dependent fashion.</text>
</comment>
<feature type="region of interest" description="Disordered" evidence="9">
    <location>
        <begin position="371"/>
        <end position="398"/>
    </location>
</feature>
<evidence type="ECO:0000313" key="11">
    <source>
        <dbReference type="EMBL" id="KAK6140206.1"/>
    </source>
</evidence>
<evidence type="ECO:0000256" key="6">
    <source>
        <dbReference type="ARBA" id="ARBA00023136"/>
    </source>
</evidence>